<dbReference type="InterPro" id="IPR004452">
    <property type="entry name" value="LutB/LldF"/>
</dbReference>
<dbReference type="InterPro" id="IPR009051">
    <property type="entry name" value="Helical_ferredxn"/>
</dbReference>
<sequence length="500" mass="55309">MSAVVEHSLTDRPVLDPALAPPFPVAALPVLRNPQLRKNVAHAIDVIQAKRAHLVAEKTDWQELRAAASAIKDEALAHLDAYLTQFEGRCTTAGGVVHWAADAAEARRIILEILREEKADEVIKIKTMTSAEIQLNPYLEAAGVRTYETDLAEIILQLGEDEPSHIVVPALHVNRSQVREIFARKMGLPDLSDEPKLLTAAARNYLRQKFLSVPTAISGANFLIAETGAVVIVESEGNGRMCLTLPRTMITLAGIEKVLPRFQDLEVMLQLLARSATGERMSPYTSLWTGVTPGDGPQKFHVVLLDNGRSSILASKKERQTLRCIRCAACMNACPVYRQTGGHAYGSVYPGPIGAILTPQLEHLRHAQSLPFASSLCGACYEVCPVKINIPEILIDLRAQVTDQERKTVGKFFDPMYVGLRAANVIFSRAWMFHAAQRMGRMGLKLFTRKDGWIHSLPSVGGKWTQTRDLRGLPKETFHQWWKDRGQSSKGAREHGSEAR</sequence>
<keyword evidence="3" id="KW-0479">Metal-binding</keyword>
<evidence type="ECO:0000256" key="4">
    <source>
        <dbReference type="ARBA" id="ARBA00022737"/>
    </source>
</evidence>
<dbReference type="SUPFAM" id="SSF46548">
    <property type="entry name" value="alpha-helical ferredoxin"/>
    <property type="match status" value="1"/>
</dbReference>
<dbReference type="PANTHER" id="PTHR47153">
    <property type="entry name" value="LACTATE UTILIZATION PROTEIN B"/>
    <property type="match status" value="1"/>
</dbReference>
<evidence type="ECO:0000259" key="8">
    <source>
        <dbReference type="PROSITE" id="PS51379"/>
    </source>
</evidence>
<dbReference type="Gene3D" id="3.40.50.10420">
    <property type="entry name" value="NagB/RpiA/CoA transferase-like"/>
    <property type="match status" value="1"/>
</dbReference>
<dbReference type="NCBIfam" id="TIGR00273">
    <property type="entry name" value="LutB/LldF family L-lactate oxidation iron-sulfur protein"/>
    <property type="match status" value="1"/>
</dbReference>
<dbReference type="GO" id="GO:0051539">
    <property type="term" value="F:4 iron, 4 sulfur cluster binding"/>
    <property type="evidence" value="ECO:0007669"/>
    <property type="project" value="UniProtKB-KW"/>
</dbReference>
<evidence type="ECO:0000313" key="9">
    <source>
        <dbReference type="EMBL" id="SPE19452.1"/>
    </source>
</evidence>
<dbReference type="EMBL" id="OKRB01000080">
    <property type="protein sequence ID" value="SPE19452.1"/>
    <property type="molecule type" value="Genomic_DNA"/>
</dbReference>
<dbReference type="PROSITE" id="PS51379">
    <property type="entry name" value="4FE4S_FER_2"/>
    <property type="match status" value="1"/>
</dbReference>
<reference evidence="10" key="1">
    <citation type="submission" date="2018-02" db="EMBL/GenBank/DDBJ databases">
        <authorList>
            <person name="Hausmann B."/>
        </authorList>
    </citation>
    <scope>NUCLEOTIDE SEQUENCE [LARGE SCALE GENOMIC DNA]</scope>
    <source>
        <strain evidence="10">Peat soil MAG SbA5</strain>
    </source>
</reference>
<dbReference type="GO" id="GO:0046872">
    <property type="term" value="F:metal ion binding"/>
    <property type="evidence" value="ECO:0007669"/>
    <property type="project" value="UniProtKB-KW"/>
</dbReference>
<evidence type="ECO:0000256" key="2">
    <source>
        <dbReference type="ARBA" id="ARBA00022485"/>
    </source>
</evidence>
<keyword evidence="4" id="KW-0677">Repeat</keyword>
<protein>
    <submittedName>
        <fullName evidence="9">Lactate utilization protein B</fullName>
    </submittedName>
</protein>
<keyword evidence="6" id="KW-0408">Iron</keyword>
<keyword evidence="7" id="KW-0411">Iron-sulfur</keyword>
<dbReference type="InterPro" id="IPR003741">
    <property type="entry name" value="LUD_dom"/>
</dbReference>
<evidence type="ECO:0000256" key="1">
    <source>
        <dbReference type="ARBA" id="ARBA00022448"/>
    </source>
</evidence>
<dbReference type="PANTHER" id="PTHR47153:SF2">
    <property type="entry name" value="LACTATE UTILIZATION PROTEIN B"/>
    <property type="match status" value="1"/>
</dbReference>
<dbReference type="SUPFAM" id="SSF100950">
    <property type="entry name" value="NagB/RpiA/CoA transferase-like"/>
    <property type="match status" value="1"/>
</dbReference>
<organism evidence="9 10">
    <name type="scientific">Candidatus Sulfuritelmatomonas gaucii</name>
    <dbReference type="NCBI Taxonomy" id="2043161"/>
    <lineage>
        <taxon>Bacteria</taxon>
        <taxon>Pseudomonadati</taxon>
        <taxon>Acidobacteriota</taxon>
        <taxon>Terriglobia</taxon>
        <taxon>Terriglobales</taxon>
        <taxon>Acidobacteriaceae</taxon>
        <taxon>Candidatus Sulfuritelmatomonas</taxon>
    </lineage>
</organism>
<dbReference type="Proteomes" id="UP000239735">
    <property type="component" value="Unassembled WGS sequence"/>
</dbReference>
<dbReference type="AlphaFoldDB" id="A0A2N9L823"/>
<evidence type="ECO:0000256" key="7">
    <source>
        <dbReference type="ARBA" id="ARBA00023014"/>
    </source>
</evidence>
<dbReference type="Pfam" id="PF13183">
    <property type="entry name" value="Fer4_8"/>
    <property type="match status" value="1"/>
</dbReference>
<dbReference type="Gene3D" id="1.10.1060.10">
    <property type="entry name" value="Alpha-helical ferredoxin"/>
    <property type="match status" value="1"/>
</dbReference>
<dbReference type="InterPro" id="IPR017900">
    <property type="entry name" value="4Fe4S_Fe_S_CS"/>
</dbReference>
<gene>
    <name evidence="9" type="primary">lutB</name>
    <name evidence="9" type="ORF">SBA5_240035</name>
</gene>
<dbReference type="InterPro" id="IPR037171">
    <property type="entry name" value="NagB/RpiA_transferase-like"/>
</dbReference>
<dbReference type="Pfam" id="PF02589">
    <property type="entry name" value="LUD_dom"/>
    <property type="match status" value="1"/>
</dbReference>
<evidence type="ECO:0000256" key="6">
    <source>
        <dbReference type="ARBA" id="ARBA00023004"/>
    </source>
</evidence>
<keyword evidence="2" id="KW-0004">4Fe-4S</keyword>
<keyword evidence="5" id="KW-0249">Electron transport</keyword>
<dbReference type="InterPro" id="IPR017896">
    <property type="entry name" value="4Fe4S_Fe-S-bd"/>
</dbReference>
<evidence type="ECO:0000256" key="3">
    <source>
        <dbReference type="ARBA" id="ARBA00022723"/>
    </source>
</evidence>
<name>A0A2N9L823_9BACT</name>
<dbReference type="InterPro" id="IPR024185">
    <property type="entry name" value="FTHF_cligase-like_sf"/>
</dbReference>
<evidence type="ECO:0000256" key="5">
    <source>
        <dbReference type="ARBA" id="ARBA00022982"/>
    </source>
</evidence>
<keyword evidence="1" id="KW-0813">Transport</keyword>
<accession>A0A2N9L823</accession>
<evidence type="ECO:0000313" key="10">
    <source>
        <dbReference type="Proteomes" id="UP000239735"/>
    </source>
</evidence>
<feature type="domain" description="4Fe-4S ferredoxin-type" evidence="8">
    <location>
        <begin position="315"/>
        <end position="336"/>
    </location>
</feature>
<proteinExistence type="predicted"/>
<dbReference type="PROSITE" id="PS00198">
    <property type="entry name" value="4FE4S_FER_1"/>
    <property type="match status" value="1"/>
</dbReference>
<dbReference type="GO" id="GO:0006089">
    <property type="term" value="P:lactate metabolic process"/>
    <property type="evidence" value="ECO:0007669"/>
    <property type="project" value="InterPro"/>
</dbReference>